<evidence type="ECO:0000259" key="1">
    <source>
        <dbReference type="SMART" id="SM00347"/>
    </source>
</evidence>
<dbReference type="EMBL" id="CP002040">
    <property type="protein sequence ID" value="ADH67815.1"/>
    <property type="molecule type" value="Genomic_DNA"/>
</dbReference>
<dbReference type="SMART" id="SM00347">
    <property type="entry name" value="HTH_MARR"/>
    <property type="match status" value="1"/>
</dbReference>
<sequence>MSTENSRPGPPVTSPSIILLTLARGIETELNAALAPLDLTVARLGLLGHISGVPGASFSDLARMSGITVQSVHGSVKSLVAAGLVRDHTSRAGAASAIEITDEGARLLDAARQAVASVDTAMFGPDADPVRRRVGEAAREAFGAPGGS</sequence>
<protein>
    <submittedName>
        <fullName evidence="2">Transcriptional regulator, MarR family</fullName>
    </submittedName>
</protein>
<dbReference type="KEGG" id="nda:Ndas_2394"/>
<dbReference type="STRING" id="446468.Ndas_2394"/>
<dbReference type="OrthoDB" id="3177763at2"/>
<organism evidence="2 3">
    <name type="scientific">Nocardiopsis dassonvillei (strain ATCC 23218 / DSM 43111 / CIP 107115 / JCM 7437 / KCTC 9190 / NBRC 14626 / NCTC 10488 / NRRL B-5397 / IMRU 509)</name>
    <name type="common">Actinomadura dassonvillei</name>
    <dbReference type="NCBI Taxonomy" id="446468"/>
    <lineage>
        <taxon>Bacteria</taxon>
        <taxon>Bacillati</taxon>
        <taxon>Actinomycetota</taxon>
        <taxon>Actinomycetes</taxon>
        <taxon>Streptosporangiales</taxon>
        <taxon>Nocardiopsidaceae</taxon>
        <taxon>Nocardiopsis</taxon>
    </lineage>
</organism>
<dbReference type="GeneID" id="91484973"/>
<dbReference type="Gene3D" id="1.10.10.10">
    <property type="entry name" value="Winged helix-like DNA-binding domain superfamily/Winged helix DNA-binding domain"/>
    <property type="match status" value="1"/>
</dbReference>
<feature type="domain" description="HTH marR-type" evidence="1">
    <location>
        <begin position="32"/>
        <end position="131"/>
    </location>
</feature>
<dbReference type="InterPro" id="IPR036390">
    <property type="entry name" value="WH_DNA-bd_sf"/>
</dbReference>
<dbReference type="RefSeq" id="WP_013153422.1">
    <property type="nucleotide sequence ID" value="NC_014210.1"/>
</dbReference>
<dbReference type="Proteomes" id="UP000002219">
    <property type="component" value="Chromosome 1"/>
</dbReference>
<dbReference type="SUPFAM" id="SSF46785">
    <property type="entry name" value="Winged helix' DNA-binding domain"/>
    <property type="match status" value="1"/>
</dbReference>
<dbReference type="InterPro" id="IPR036388">
    <property type="entry name" value="WH-like_DNA-bd_sf"/>
</dbReference>
<accession>D7AWL8</accession>
<keyword evidence="3" id="KW-1185">Reference proteome</keyword>
<dbReference type="eggNOG" id="COG1846">
    <property type="taxonomic scope" value="Bacteria"/>
</dbReference>
<name>D7AWL8_NOCDD</name>
<evidence type="ECO:0000313" key="2">
    <source>
        <dbReference type="EMBL" id="ADH67815.1"/>
    </source>
</evidence>
<dbReference type="AlphaFoldDB" id="D7AWL8"/>
<dbReference type="HOGENOM" id="CLU_143479_0_0_11"/>
<reference evidence="2 3" key="1">
    <citation type="journal article" date="2010" name="Stand. Genomic Sci.">
        <title>Complete genome sequence of Nocardiopsis dassonvillei type strain (IMRU 509).</title>
        <authorList>
            <person name="Sun H."/>
            <person name="Lapidus A."/>
            <person name="Nolan M."/>
            <person name="Lucas S."/>
            <person name="Del Rio T.G."/>
            <person name="Tice H."/>
            <person name="Cheng J.F."/>
            <person name="Tapia R."/>
            <person name="Han C."/>
            <person name="Goodwin L."/>
            <person name="Pitluck S."/>
            <person name="Pagani I."/>
            <person name="Ivanova N."/>
            <person name="Mavromatis K."/>
            <person name="Mikhailova N."/>
            <person name="Pati A."/>
            <person name="Chen A."/>
            <person name="Palaniappan K."/>
            <person name="Land M."/>
            <person name="Hauser L."/>
            <person name="Chang Y.J."/>
            <person name="Jeffries C.D."/>
            <person name="Djao O.D."/>
            <person name="Rohde M."/>
            <person name="Sikorski J."/>
            <person name="Goker M."/>
            <person name="Woyke T."/>
            <person name="Bristow J."/>
            <person name="Eisen J.A."/>
            <person name="Markowitz V."/>
            <person name="Hugenholtz P."/>
            <person name="Kyrpides N.C."/>
            <person name="Klenk H.P."/>
        </authorList>
    </citation>
    <scope>NUCLEOTIDE SEQUENCE [LARGE SCALE GENOMIC DNA]</scope>
    <source>
        <strain evidence="3">ATCC 23218 / DSM 43111 / CIP 107115 / JCM 7437 / KCTC 9190 / NBRC 14626 / NCTC 10488 / NRRL B-5397 / IMRU 509</strain>
    </source>
</reference>
<dbReference type="GO" id="GO:0003700">
    <property type="term" value="F:DNA-binding transcription factor activity"/>
    <property type="evidence" value="ECO:0007669"/>
    <property type="project" value="InterPro"/>
</dbReference>
<dbReference type="Pfam" id="PF12802">
    <property type="entry name" value="MarR_2"/>
    <property type="match status" value="1"/>
</dbReference>
<proteinExistence type="predicted"/>
<evidence type="ECO:0000313" key="3">
    <source>
        <dbReference type="Proteomes" id="UP000002219"/>
    </source>
</evidence>
<gene>
    <name evidence="2" type="ordered locus">Ndas_2394</name>
</gene>
<dbReference type="InterPro" id="IPR000835">
    <property type="entry name" value="HTH_MarR-typ"/>
</dbReference>